<organism evidence="2 3">
    <name type="scientific">Portunus trituberculatus</name>
    <name type="common">Swimming crab</name>
    <name type="synonym">Neptunus trituberculatus</name>
    <dbReference type="NCBI Taxonomy" id="210409"/>
    <lineage>
        <taxon>Eukaryota</taxon>
        <taxon>Metazoa</taxon>
        <taxon>Ecdysozoa</taxon>
        <taxon>Arthropoda</taxon>
        <taxon>Crustacea</taxon>
        <taxon>Multicrustacea</taxon>
        <taxon>Malacostraca</taxon>
        <taxon>Eumalacostraca</taxon>
        <taxon>Eucarida</taxon>
        <taxon>Decapoda</taxon>
        <taxon>Pleocyemata</taxon>
        <taxon>Brachyura</taxon>
        <taxon>Eubrachyura</taxon>
        <taxon>Portunoidea</taxon>
        <taxon>Portunidae</taxon>
        <taxon>Portuninae</taxon>
        <taxon>Portunus</taxon>
    </lineage>
</organism>
<dbReference type="AlphaFoldDB" id="A0A5B7CZD5"/>
<dbReference type="EMBL" id="VSRR010000374">
    <property type="protein sequence ID" value="MPC14719.1"/>
    <property type="molecule type" value="Genomic_DNA"/>
</dbReference>
<sequence length="123" mass="13216">MPLPGHTLRISAQVPAHTCSHCCATPRPSRASAPSRPPSPAPPRPAPSQSPRPPSSPDVVVGEVQLHRVDWDLGPFGARDSHQLYFRPVGLRPRLRAHDVTGRRTRPPPPAPHTTATTTATTT</sequence>
<feature type="region of interest" description="Disordered" evidence="1">
    <location>
        <begin position="23"/>
        <end position="59"/>
    </location>
</feature>
<dbReference type="Proteomes" id="UP000324222">
    <property type="component" value="Unassembled WGS sequence"/>
</dbReference>
<name>A0A5B7CZD5_PORTR</name>
<evidence type="ECO:0000313" key="3">
    <source>
        <dbReference type="Proteomes" id="UP000324222"/>
    </source>
</evidence>
<accession>A0A5B7CZD5</accession>
<reference evidence="2 3" key="1">
    <citation type="submission" date="2019-05" db="EMBL/GenBank/DDBJ databases">
        <title>Another draft genome of Portunus trituberculatus and its Hox gene families provides insights of decapod evolution.</title>
        <authorList>
            <person name="Jeong J.-H."/>
            <person name="Song I."/>
            <person name="Kim S."/>
            <person name="Choi T."/>
            <person name="Kim D."/>
            <person name="Ryu S."/>
            <person name="Kim W."/>
        </authorList>
    </citation>
    <scope>NUCLEOTIDE SEQUENCE [LARGE SCALE GENOMIC DNA]</scope>
    <source>
        <tissue evidence="2">Muscle</tissue>
    </source>
</reference>
<feature type="compositionally biased region" description="Low complexity" evidence="1">
    <location>
        <begin position="113"/>
        <end position="123"/>
    </location>
</feature>
<gene>
    <name evidence="2" type="ORF">E2C01_007490</name>
</gene>
<protein>
    <submittedName>
        <fullName evidence="2">Uncharacterized protein</fullName>
    </submittedName>
</protein>
<proteinExistence type="predicted"/>
<evidence type="ECO:0000313" key="2">
    <source>
        <dbReference type="EMBL" id="MPC14719.1"/>
    </source>
</evidence>
<comment type="caution">
    <text evidence="2">The sequence shown here is derived from an EMBL/GenBank/DDBJ whole genome shotgun (WGS) entry which is preliminary data.</text>
</comment>
<feature type="region of interest" description="Disordered" evidence="1">
    <location>
        <begin position="96"/>
        <end position="123"/>
    </location>
</feature>
<feature type="compositionally biased region" description="Pro residues" evidence="1">
    <location>
        <begin position="35"/>
        <end position="56"/>
    </location>
</feature>
<keyword evidence="3" id="KW-1185">Reference proteome</keyword>
<evidence type="ECO:0000256" key="1">
    <source>
        <dbReference type="SAM" id="MobiDB-lite"/>
    </source>
</evidence>